<evidence type="ECO:0000256" key="3">
    <source>
        <dbReference type="SAM" id="MobiDB-lite"/>
    </source>
</evidence>
<reference evidence="5 6" key="1">
    <citation type="submission" date="2016-10" db="EMBL/GenBank/DDBJ databases">
        <authorList>
            <person name="de Groot N.N."/>
        </authorList>
    </citation>
    <scope>NUCLEOTIDE SEQUENCE [LARGE SCALE GENOMIC DNA]</scope>
    <source>
        <strain evidence="6">P4-7,KCTC 19426,CECT 7604</strain>
    </source>
</reference>
<dbReference type="EMBL" id="LT629710">
    <property type="protein sequence ID" value="SDO31920.1"/>
    <property type="molecule type" value="Genomic_DNA"/>
</dbReference>
<evidence type="ECO:0000256" key="2">
    <source>
        <dbReference type="RuleBase" id="RU003750"/>
    </source>
</evidence>
<name>A0A1H0IKW1_9ACTN</name>
<keyword evidence="4" id="KW-0812">Transmembrane</keyword>
<dbReference type="PROSITE" id="PS00379">
    <property type="entry name" value="CDP_ALCOHOL_P_TRANSF"/>
    <property type="match status" value="1"/>
</dbReference>
<keyword evidence="4" id="KW-0472">Membrane</keyword>
<keyword evidence="4" id="KW-1133">Transmembrane helix</keyword>
<keyword evidence="1 2" id="KW-0808">Transferase</keyword>
<dbReference type="InterPro" id="IPR048254">
    <property type="entry name" value="CDP_ALCOHOL_P_TRANSF_CS"/>
</dbReference>
<dbReference type="InterPro" id="IPR000462">
    <property type="entry name" value="CDP-OH_P_trans"/>
</dbReference>
<dbReference type="Pfam" id="PF01066">
    <property type="entry name" value="CDP-OH_P_transf"/>
    <property type="match status" value="1"/>
</dbReference>
<gene>
    <name evidence="5" type="ORF">SAMN04515671_0546</name>
</gene>
<accession>A0A1H0IKW1</accession>
<proteinExistence type="inferred from homology"/>
<sequence>MMDGEGIGVRSDDRLGAAEPSGVSVGRPGPVTPAAPYSEVVRSLSTAQKPSKGAPAYSRFVNRRLGRLIAAGAFKLGLTPNTVTAISAVFSFAGIAVLALVSPAVWVGVVVCLCLVLGYAFDAADGQLARLQGSGSSAGEWLDHMVDATKISSLHLAVLVSAYRFMPVGRAALLIPIGFTVVAAVMFFGMILNDQLRRQFQARSGQPLERGGTSLLRSLLVIPTDYGLLCVVFVVLGWPLVFFWVYAFLFVASAGFMLLASVKWFRDMKALG</sequence>
<dbReference type="AlphaFoldDB" id="A0A1H0IKW1"/>
<evidence type="ECO:0000313" key="5">
    <source>
        <dbReference type="EMBL" id="SDO31920.1"/>
    </source>
</evidence>
<keyword evidence="6" id="KW-1185">Reference proteome</keyword>
<dbReference type="GO" id="GO:0016780">
    <property type="term" value="F:phosphotransferase activity, for other substituted phosphate groups"/>
    <property type="evidence" value="ECO:0007669"/>
    <property type="project" value="InterPro"/>
</dbReference>
<protein>
    <submittedName>
        <fullName evidence="5">CDP-alcohol phosphatidyltransferase</fullName>
    </submittedName>
</protein>
<dbReference type="GO" id="GO:0008654">
    <property type="term" value="P:phospholipid biosynthetic process"/>
    <property type="evidence" value="ECO:0007669"/>
    <property type="project" value="InterPro"/>
</dbReference>
<feature type="transmembrane region" description="Helical" evidence="4">
    <location>
        <begin position="171"/>
        <end position="193"/>
    </location>
</feature>
<feature type="transmembrane region" description="Helical" evidence="4">
    <location>
        <begin position="214"/>
        <end position="236"/>
    </location>
</feature>
<dbReference type="STRING" id="1090615.SAMN04515671_0546"/>
<feature type="transmembrane region" description="Helical" evidence="4">
    <location>
        <begin position="242"/>
        <end position="262"/>
    </location>
</feature>
<evidence type="ECO:0000256" key="4">
    <source>
        <dbReference type="SAM" id="Phobius"/>
    </source>
</evidence>
<dbReference type="Proteomes" id="UP000198741">
    <property type="component" value="Chromosome I"/>
</dbReference>
<feature type="transmembrane region" description="Helical" evidence="4">
    <location>
        <begin position="104"/>
        <end position="124"/>
    </location>
</feature>
<dbReference type="Gene3D" id="1.20.120.1760">
    <property type="match status" value="1"/>
</dbReference>
<dbReference type="InterPro" id="IPR043130">
    <property type="entry name" value="CDP-OH_PTrfase_TM_dom"/>
</dbReference>
<feature type="transmembrane region" description="Helical" evidence="4">
    <location>
        <begin position="68"/>
        <end position="98"/>
    </location>
</feature>
<comment type="similarity">
    <text evidence="2">Belongs to the CDP-alcohol phosphatidyltransferase class-I family.</text>
</comment>
<feature type="region of interest" description="Disordered" evidence="3">
    <location>
        <begin position="1"/>
        <end position="31"/>
    </location>
</feature>
<dbReference type="GO" id="GO:0016020">
    <property type="term" value="C:membrane"/>
    <property type="evidence" value="ECO:0007669"/>
    <property type="project" value="InterPro"/>
</dbReference>
<organism evidence="5 6">
    <name type="scientific">Nakamurella panacisegetis</name>
    <dbReference type="NCBI Taxonomy" id="1090615"/>
    <lineage>
        <taxon>Bacteria</taxon>
        <taxon>Bacillati</taxon>
        <taxon>Actinomycetota</taxon>
        <taxon>Actinomycetes</taxon>
        <taxon>Nakamurellales</taxon>
        <taxon>Nakamurellaceae</taxon>
        <taxon>Nakamurella</taxon>
    </lineage>
</organism>
<evidence type="ECO:0000313" key="6">
    <source>
        <dbReference type="Proteomes" id="UP000198741"/>
    </source>
</evidence>
<evidence type="ECO:0000256" key="1">
    <source>
        <dbReference type="ARBA" id="ARBA00022679"/>
    </source>
</evidence>